<name>A0A6A6X9D5_9PLEO</name>
<evidence type="ECO:0000313" key="2">
    <source>
        <dbReference type="Proteomes" id="UP000799757"/>
    </source>
</evidence>
<evidence type="ECO:0008006" key="3">
    <source>
        <dbReference type="Google" id="ProtNLM"/>
    </source>
</evidence>
<reference evidence="1" key="1">
    <citation type="journal article" date="2020" name="Stud. Mycol.">
        <title>101 Dothideomycetes genomes: a test case for predicting lifestyles and emergence of pathogens.</title>
        <authorList>
            <person name="Haridas S."/>
            <person name="Albert R."/>
            <person name="Binder M."/>
            <person name="Bloem J."/>
            <person name="Labutti K."/>
            <person name="Salamov A."/>
            <person name="Andreopoulos B."/>
            <person name="Baker S."/>
            <person name="Barry K."/>
            <person name="Bills G."/>
            <person name="Bluhm B."/>
            <person name="Cannon C."/>
            <person name="Castanera R."/>
            <person name="Culley D."/>
            <person name="Daum C."/>
            <person name="Ezra D."/>
            <person name="Gonzalez J."/>
            <person name="Henrissat B."/>
            <person name="Kuo A."/>
            <person name="Liang C."/>
            <person name="Lipzen A."/>
            <person name="Lutzoni F."/>
            <person name="Magnuson J."/>
            <person name="Mondo S."/>
            <person name="Nolan M."/>
            <person name="Ohm R."/>
            <person name="Pangilinan J."/>
            <person name="Park H.-J."/>
            <person name="Ramirez L."/>
            <person name="Alfaro M."/>
            <person name="Sun H."/>
            <person name="Tritt A."/>
            <person name="Yoshinaga Y."/>
            <person name="Zwiers L.-H."/>
            <person name="Turgeon B."/>
            <person name="Goodwin S."/>
            <person name="Spatafora J."/>
            <person name="Crous P."/>
            <person name="Grigoriev I."/>
        </authorList>
    </citation>
    <scope>NUCLEOTIDE SEQUENCE</scope>
    <source>
        <strain evidence="1">CBS 109.77</strain>
    </source>
</reference>
<organism evidence="1 2">
    <name type="scientific">Melanomma pulvis-pyrius CBS 109.77</name>
    <dbReference type="NCBI Taxonomy" id="1314802"/>
    <lineage>
        <taxon>Eukaryota</taxon>
        <taxon>Fungi</taxon>
        <taxon>Dikarya</taxon>
        <taxon>Ascomycota</taxon>
        <taxon>Pezizomycotina</taxon>
        <taxon>Dothideomycetes</taxon>
        <taxon>Pleosporomycetidae</taxon>
        <taxon>Pleosporales</taxon>
        <taxon>Melanommataceae</taxon>
        <taxon>Melanomma</taxon>
    </lineage>
</organism>
<dbReference type="OrthoDB" id="3794209at2759"/>
<dbReference type="InterPro" id="IPR016181">
    <property type="entry name" value="Acyl_CoA_acyltransferase"/>
</dbReference>
<gene>
    <name evidence="1" type="ORF">K505DRAFT_246673</name>
</gene>
<dbReference type="EMBL" id="MU001970">
    <property type="protein sequence ID" value="KAF2792417.1"/>
    <property type="molecule type" value="Genomic_DNA"/>
</dbReference>
<accession>A0A6A6X9D5</accession>
<dbReference type="Proteomes" id="UP000799757">
    <property type="component" value="Unassembled WGS sequence"/>
</dbReference>
<protein>
    <recommendedName>
        <fullName evidence="3">N-acetyltransferase domain-containing protein</fullName>
    </recommendedName>
</protein>
<evidence type="ECO:0000313" key="1">
    <source>
        <dbReference type="EMBL" id="KAF2792417.1"/>
    </source>
</evidence>
<proteinExistence type="predicted"/>
<dbReference type="Gene3D" id="3.40.630.30">
    <property type="match status" value="1"/>
</dbReference>
<dbReference type="AlphaFoldDB" id="A0A6A6X9D5"/>
<keyword evidence="2" id="KW-1185">Reference proteome</keyword>
<sequence>MLGPEGLFAAIYDDGVPVACAGAIPWKYGSQPLAQAGETGWEIKSVTVDPRQAKKGLVSRCIGIVHEYLIAKDSELRKENERTGDGKLRLWIQATEIVNGDYWRRRGYKDVRRIEMPIGYWSAKIPFTMVVLMKELDLDETTESN</sequence>
<dbReference type="SUPFAM" id="SSF55729">
    <property type="entry name" value="Acyl-CoA N-acyltransferases (Nat)"/>
    <property type="match status" value="1"/>
</dbReference>